<dbReference type="InterPro" id="IPR016197">
    <property type="entry name" value="Chromo-like_dom_sf"/>
</dbReference>
<dbReference type="AlphaFoldDB" id="A0A0C2IA02"/>
<dbReference type="Gene3D" id="2.30.30.140">
    <property type="match status" value="1"/>
</dbReference>
<protein>
    <submittedName>
        <fullName evidence="2">Histone acetyltransferase KAT8</fullName>
    </submittedName>
</protein>
<name>A0A0C2IA02_THEKT</name>
<feature type="domain" description="Chromo" evidence="1">
    <location>
        <begin position="30"/>
        <end position="80"/>
    </location>
</feature>
<accession>A0A0C2IA02</accession>
<dbReference type="Proteomes" id="UP000031668">
    <property type="component" value="Unassembled WGS sequence"/>
</dbReference>
<evidence type="ECO:0000313" key="3">
    <source>
        <dbReference type="Proteomes" id="UP000031668"/>
    </source>
</evidence>
<comment type="caution">
    <text evidence="2">The sequence shown here is derived from an EMBL/GenBank/DDBJ whole genome shotgun (WGS) entry which is preliminary data.</text>
</comment>
<dbReference type="GO" id="GO:0016740">
    <property type="term" value="F:transferase activity"/>
    <property type="evidence" value="ECO:0007669"/>
    <property type="project" value="UniProtKB-KW"/>
</dbReference>
<dbReference type="InterPro" id="IPR025995">
    <property type="entry name" value="Tudor-knot"/>
</dbReference>
<organism evidence="2 3">
    <name type="scientific">Thelohanellus kitauei</name>
    <name type="common">Myxosporean</name>
    <dbReference type="NCBI Taxonomy" id="669202"/>
    <lineage>
        <taxon>Eukaryota</taxon>
        <taxon>Metazoa</taxon>
        <taxon>Cnidaria</taxon>
        <taxon>Myxozoa</taxon>
        <taxon>Myxosporea</taxon>
        <taxon>Bivalvulida</taxon>
        <taxon>Platysporina</taxon>
        <taxon>Myxobolidae</taxon>
        <taxon>Thelohanellus</taxon>
    </lineage>
</organism>
<reference evidence="2 3" key="1">
    <citation type="journal article" date="2014" name="Genome Biol. Evol.">
        <title>The genome of the myxosporean Thelohanellus kitauei shows adaptations to nutrient acquisition within its fish host.</title>
        <authorList>
            <person name="Yang Y."/>
            <person name="Xiong J."/>
            <person name="Zhou Z."/>
            <person name="Huo F."/>
            <person name="Miao W."/>
            <person name="Ran C."/>
            <person name="Liu Y."/>
            <person name="Zhang J."/>
            <person name="Feng J."/>
            <person name="Wang M."/>
            <person name="Wang M."/>
            <person name="Wang L."/>
            <person name="Yao B."/>
        </authorList>
    </citation>
    <scope>NUCLEOTIDE SEQUENCE [LARGE SCALE GENOMIC DNA]</scope>
    <source>
        <strain evidence="2">Wuqing</strain>
    </source>
</reference>
<dbReference type="EMBL" id="JWZT01005118">
    <property type="protein sequence ID" value="KII62073.1"/>
    <property type="molecule type" value="Genomic_DNA"/>
</dbReference>
<evidence type="ECO:0000259" key="1">
    <source>
        <dbReference type="SMART" id="SM00298"/>
    </source>
</evidence>
<dbReference type="Pfam" id="PF11717">
    <property type="entry name" value="Tudor-knot"/>
    <property type="match status" value="1"/>
</dbReference>
<evidence type="ECO:0000313" key="2">
    <source>
        <dbReference type="EMBL" id="KII62073.1"/>
    </source>
</evidence>
<dbReference type="InterPro" id="IPR000953">
    <property type="entry name" value="Chromo/chromo_shadow_dom"/>
</dbReference>
<dbReference type="OrthoDB" id="787137at2759"/>
<gene>
    <name evidence="2" type="ORF">RF11_02574</name>
</gene>
<proteinExistence type="predicted"/>
<dbReference type="SUPFAM" id="SSF54160">
    <property type="entry name" value="Chromo domain-like"/>
    <property type="match status" value="1"/>
</dbReference>
<dbReference type="SMART" id="SM00298">
    <property type="entry name" value="CHROMO"/>
    <property type="match status" value="1"/>
</dbReference>
<keyword evidence="3" id="KW-1185">Reference proteome</keyword>
<sequence>MESSHHYLDQSSPMKFNIGDFVYTKRIGGEWTKSEIILHRDDPSNEHEYFVHYEGFNRRLDEWVHEARIISIDDYLASNQSIVDYSDDDNLRKMTRKQKRRFDEMNHSLADLDPVTAALERDYAEVHPYSFSADKDQVYHETCPGDARDRHLVLLSIS</sequence>
<keyword evidence="2" id="KW-0808">Transferase</keyword>